<evidence type="ECO:0000313" key="5">
    <source>
        <dbReference type="EMBL" id="KAA8912533.1"/>
    </source>
</evidence>
<proteinExistence type="predicted"/>
<evidence type="ECO:0000256" key="3">
    <source>
        <dbReference type="SAM" id="MobiDB-lite"/>
    </source>
</evidence>
<dbReference type="GO" id="GO:0016301">
    <property type="term" value="F:kinase activity"/>
    <property type="evidence" value="ECO:0007669"/>
    <property type="project" value="InterPro"/>
</dbReference>
<dbReference type="AlphaFoldDB" id="A0A5J5F6X4"/>
<evidence type="ECO:0000256" key="2">
    <source>
        <dbReference type="ARBA" id="ARBA00022840"/>
    </source>
</evidence>
<dbReference type="SUPFAM" id="SSF53098">
    <property type="entry name" value="Ribonuclease H-like"/>
    <property type="match status" value="1"/>
</dbReference>
<reference evidence="5 6" key="1">
    <citation type="submission" date="2019-09" db="EMBL/GenBank/DDBJ databases">
        <title>Draft genome of the ectomycorrhizal ascomycete Sphaerosporella brunnea.</title>
        <authorList>
            <consortium name="DOE Joint Genome Institute"/>
            <person name="Benucci G.M."/>
            <person name="Marozzi G."/>
            <person name="Antonielli L."/>
            <person name="Sanchez S."/>
            <person name="Marco P."/>
            <person name="Wang X."/>
            <person name="Falini L.B."/>
            <person name="Barry K."/>
            <person name="Haridas S."/>
            <person name="Lipzen A."/>
            <person name="Labutti K."/>
            <person name="Grigoriev I.V."/>
            <person name="Murat C."/>
            <person name="Martin F."/>
            <person name="Albertini E."/>
            <person name="Donnini D."/>
            <person name="Bonito G."/>
        </authorList>
    </citation>
    <scope>NUCLEOTIDE SEQUENCE [LARGE SCALE GENOMIC DNA]</scope>
    <source>
        <strain evidence="5 6">Sb_GMNB300</strain>
    </source>
</reference>
<keyword evidence="2" id="KW-0067">ATP-binding</keyword>
<dbReference type="Pfam" id="PF06414">
    <property type="entry name" value="Zeta_toxin"/>
    <property type="match status" value="1"/>
</dbReference>
<feature type="region of interest" description="Disordered" evidence="3">
    <location>
        <begin position="115"/>
        <end position="139"/>
    </location>
</feature>
<dbReference type="Gene3D" id="3.40.50.300">
    <property type="entry name" value="P-loop containing nucleotide triphosphate hydrolases"/>
    <property type="match status" value="1"/>
</dbReference>
<dbReference type="Gene3D" id="3.30.420.10">
    <property type="entry name" value="Ribonuclease H-like superfamily/Ribonuclease H"/>
    <property type="match status" value="1"/>
</dbReference>
<dbReference type="GO" id="GO:0005524">
    <property type="term" value="F:ATP binding"/>
    <property type="evidence" value="ECO:0007669"/>
    <property type="project" value="UniProtKB-KW"/>
</dbReference>
<evidence type="ECO:0000256" key="1">
    <source>
        <dbReference type="ARBA" id="ARBA00022741"/>
    </source>
</evidence>
<accession>A0A5J5F6X4</accession>
<keyword evidence="1" id="KW-0547">Nucleotide-binding</keyword>
<name>A0A5J5F6X4_9PEZI</name>
<dbReference type="InterPro" id="IPR012337">
    <property type="entry name" value="RNaseH-like_sf"/>
</dbReference>
<feature type="domain" description="Zeta toxin" evidence="4">
    <location>
        <begin position="270"/>
        <end position="327"/>
    </location>
</feature>
<dbReference type="SUPFAM" id="SSF52540">
    <property type="entry name" value="P-loop containing nucleoside triphosphate hydrolases"/>
    <property type="match status" value="1"/>
</dbReference>
<comment type="caution">
    <text evidence="5">The sequence shown here is derived from an EMBL/GenBank/DDBJ whole genome shotgun (WGS) entry which is preliminary data.</text>
</comment>
<dbReference type="InterPro" id="IPR010488">
    <property type="entry name" value="Zeta_toxin_domain"/>
</dbReference>
<dbReference type="EMBL" id="VXIS01000023">
    <property type="protein sequence ID" value="KAA8912533.1"/>
    <property type="molecule type" value="Genomic_DNA"/>
</dbReference>
<evidence type="ECO:0000259" key="4">
    <source>
        <dbReference type="Pfam" id="PF06414"/>
    </source>
</evidence>
<evidence type="ECO:0000313" key="6">
    <source>
        <dbReference type="Proteomes" id="UP000326924"/>
    </source>
</evidence>
<protein>
    <recommendedName>
        <fullName evidence="4">Zeta toxin domain-containing protein</fullName>
    </recommendedName>
</protein>
<keyword evidence="6" id="KW-1185">Reference proteome</keyword>
<dbReference type="InterPro" id="IPR036397">
    <property type="entry name" value="RNaseH_sf"/>
</dbReference>
<dbReference type="InParanoid" id="A0A5J5F6X4"/>
<gene>
    <name evidence="5" type="ORF">FN846DRAFT_903518</name>
</gene>
<dbReference type="InterPro" id="IPR027417">
    <property type="entry name" value="P-loop_NTPase"/>
</dbReference>
<sequence length="663" mass="73848">MHGQRTLALPRKLGRVGGQHAPLLELKNNKTTATTVEQPKILAHHYCQCLSHGWQKAKEYLTKNRGVLRCGCDQQLRLRKPDWWATWKLAKQSLAKSLQAEVGEQADVVQQADDEVKHTPNENELEGNGDVGRTPDENDLEGNVYAVQQATPDQNELQGNSHVGCKPDENELEGNVDAVQQTAPERNADVVYQAAGVDALPALQEPFDKALLRHRVTTVACIQEMNGVKTIGWNPGSWDVTYGGEAVCSFDTVCVVSEFAAWMARLLEHRDRARPLVLFLRGQSGSGKTSLTRKLLEPLESAQVSITSIEGDAVPRTHPKDKARREKLPPRLLDFVARWSKTAQTPANERSSRGVVAYSMDGLLLIDMPDGEKMAERPVETRMINTTNMEHPTADHLAVFSDGLRLEDGHCVYGAVARTNAETDTWCCTSGYIGGNKEAYDAELFRIAGGLDMPLRSTFVKSRLQCETPLGRLGTVWIFVDAQVALKRRRHGDPGAGQWLLPHMRQAEARLRQLGWIAEYRWVPGHKDIPGDEMADQVAKAAARDRVERVPETGITSIVHVGRLVTDARTSDRNAWLSRPLKAKSYYKRKAKWDSTAAKVPKALASRYYQLRLNKAPTAPYLIWINRRADDKCWYCRKAPKGRTDAGAPVQTVRKVAEGAECP</sequence>
<dbReference type="CDD" id="cd09276">
    <property type="entry name" value="Rnase_HI_RT_non_LTR"/>
    <property type="match status" value="1"/>
</dbReference>
<dbReference type="OrthoDB" id="8063979at2759"/>
<dbReference type="Proteomes" id="UP000326924">
    <property type="component" value="Unassembled WGS sequence"/>
</dbReference>
<organism evidence="5 6">
    <name type="scientific">Sphaerosporella brunnea</name>
    <dbReference type="NCBI Taxonomy" id="1250544"/>
    <lineage>
        <taxon>Eukaryota</taxon>
        <taxon>Fungi</taxon>
        <taxon>Dikarya</taxon>
        <taxon>Ascomycota</taxon>
        <taxon>Pezizomycotina</taxon>
        <taxon>Pezizomycetes</taxon>
        <taxon>Pezizales</taxon>
        <taxon>Pyronemataceae</taxon>
        <taxon>Sphaerosporella</taxon>
    </lineage>
</organism>
<dbReference type="GO" id="GO:0003676">
    <property type="term" value="F:nucleic acid binding"/>
    <property type="evidence" value="ECO:0007669"/>
    <property type="project" value="InterPro"/>
</dbReference>